<keyword evidence="2" id="KW-0812">Transmembrane</keyword>
<keyword evidence="2" id="KW-1133">Transmembrane helix</keyword>
<feature type="region of interest" description="Disordered" evidence="1">
    <location>
        <begin position="443"/>
        <end position="532"/>
    </location>
</feature>
<feature type="transmembrane region" description="Helical" evidence="2">
    <location>
        <begin position="249"/>
        <end position="274"/>
    </location>
</feature>
<dbReference type="EMBL" id="CAJNIZ010029358">
    <property type="protein sequence ID" value="CAE7515543.1"/>
    <property type="molecule type" value="Genomic_DNA"/>
</dbReference>
<keyword evidence="2" id="KW-0472">Membrane</keyword>
<evidence type="ECO:0000256" key="1">
    <source>
        <dbReference type="SAM" id="MobiDB-lite"/>
    </source>
</evidence>
<feature type="transmembrane region" description="Helical" evidence="2">
    <location>
        <begin position="166"/>
        <end position="189"/>
    </location>
</feature>
<sequence>MEGAMQRAKRRTKWMQAIVLCTLGCWLLGFSTSRLDWPGLVRPFSDDGLVANSLRKFVHLVPGADEDADRHLPPSPEKVWSYQLRSALGNAFTNAFGFQGEALLLGIFASLVLLRGGFLLAESTKTCQVACWFAIGAAISLCWVLHPATAPSLGLGHVRVQKSIQFAAAIACQGGTFFALFPEAAAYILGALASIMAQHIVQLTVALHVPNEAHPGSGSSHIDTCWWQLSAGLLGGCLCLRFRKPALHLLASLAGSAGLALVAHWWLCLIWTLLQGPADAKYETPIEHMGRILSHDPRAACSTISRWIFTILWFFCLVAGVRLQREFELSKEEQLSQWYQDQIRKAPADSNFVPRWPEQTCTPSPDIVKKFQQADAAPAAPSLESMEEGQAGQPGQLPARSFSAPSNSAVAPPREEHDIYVPEGMEPPVLHRARTTLPVLQPVHESKPLPQPKATDRLPLQKVPASSPVSPSQRSSPSGAASGPSDRSLRRLSFGSRGDRNGRSISASSLSSVEAAAILGLPPRSAFRKTPV</sequence>
<feature type="transmembrane region" description="Helical" evidence="2">
    <location>
        <begin position="102"/>
        <end position="120"/>
    </location>
</feature>
<dbReference type="Proteomes" id="UP000649617">
    <property type="component" value="Unassembled WGS sequence"/>
</dbReference>
<evidence type="ECO:0000313" key="4">
    <source>
        <dbReference type="Proteomes" id="UP000649617"/>
    </source>
</evidence>
<gene>
    <name evidence="3" type="primary">sti1</name>
    <name evidence="3" type="ORF">SPIL2461_LOCUS13463</name>
</gene>
<feature type="transmembrane region" description="Helical" evidence="2">
    <location>
        <begin position="127"/>
        <end position="146"/>
    </location>
</feature>
<evidence type="ECO:0000313" key="3">
    <source>
        <dbReference type="EMBL" id="CAE7515543.1"/>
    </source>
</evidence>
<reference evidence="3" key="1">
    <citation type="submission" date="2021-02" db="EMBL/GenBank/DDBJ databases">
        <authorList>
            <person name="Dougan E. K."/>
            <person name="Rhodes N."/>
            <person name="Thang M."/>
            <person name="Chan C."/>
        </authorList>
    </citation>
    <scope>NUCLEOTIDE SEQUENCE</scope>
</reference>
<feature type="compositionally biased region" description="Low complexity" evidence="1">
    <location>
        <begin position="463"/>
        <end position="496"/>
    </location>
</feature>
<evidence type="ECO:0000256" key="2">
    <source>
        <dbReference type="SAM" id="Phobius"/>
    </source>
</evidence>
<protein>
    <submittedName>
        <fullName evidence="3">Sti1 protein</fullName>
    </submittedName>
</protein>
<feature type="transmembrane region" description="Helical" evidence="2">
    <location>
        <begin position="304"/>
        <end position="323"/>
    </location>
</feature>
<proteinExistence type="predicted"/>
<name>A0A812T9R0_SYMPI</name>
<feature type="compositionally biased region" description="Low complexity" evidence="1">
    <location>
        <begin position="504"/>
        <end position="519"/>
    </location>
</feature>
<organism evidence="3 4">
    <name type="scientific">Symbiodinium pilosum</name>
    <name type="common">Dinoflagellate</name>
    <dbReference type="NCBI Taxonomy" id="2952"/>
    <lineage>
        <taxon>Eukaryota</taxon>
        <taxon>Sar</taxon>
        <taxon>Alveolata</taxon>
        <taxon>Dinophyceae</taxon>
        <taxon>Suessiales</taxon>
        <taxon>Symbiodiniaceae</taxon>
        <taxon>Symbiodinium</taxon>
    </lineage>
</organism>
<comment type="caution">
    <text evidence="3">The sequence shown here is derived from an EMBL/GenBank/DDBJ whole genome shotgun (WGS) entry which is preliminary data.</text>
</comment>
<dbReference type="OrthoDB" id="298012at2759"/>
<accession>A0A812T9R0</accession>
<keyword evidence="4" id="KW-1185">Reference proteome</keyword>
<dbReference type="AlphaFoldDB" id="A0A812T9R0"/>
<feature type="region of interest" description="Disordered" evidence="1">
    <location>
        <begin position="373"/>
        <end position="420"/>
    </location>
</feature>